<dbReference type="EMBL" id="JANPWB010000014">
    <property type="protein sequence ID" value="KAJ1095336.1"/>
    <property type="molecule type" value="Genomic_DNA"/>
</dbReference>
<dbReference type="AlphaFoldDB" id="A0AAV7LVP5"/>
<keyword evidence="2" id="KW-1185">Reference proteome</keyword>
<gene>
    <name evidence="1" type="ORF">NDU88_000501</name>
</gene>
<reference evidence="1" key="1">
    <citation type="journal article" date="2022" name="bioRxiv">
        <title>Sequencing and chromosome-scale assembly of the giantPleurodeles waltlgenome.</title>
        <authorList>
            <person name="Brown T."/>
            <person name="Elewa A."/>
            <person name="Iarovenko S."/>
            <person name="Subramanian E."/>
            <person name="Araus A.J."/>
            <person name="Petzold A."/>
            <person name="Susuki M."/>
            <person name="Suzuki K.-i.T."/>
            <person name="Hayashi T."/>
            <person name="Toyoda A."/>
            <person name="Oliveira C."/>
            <person name="Osipova E."/>
            <person name="Leigh N.D."/>
            <person name="Simon A."/>
            <person name="Yun M.H."/>
        </authorList>
    </citation>
    <scope>NUCLEOTIDE SEQUENCE</scope>
    <source>
        <strain evidence="1">20211129_DDA</strain>
        <tissue evidence="1">Liver</tissue>
    </source>
</reference>
<organism evidence="1 2">
    <name type="scientific">Pleurodeles waltl</name>
    <name type="common">Iberian ribbed newt</name>
    <dbReference type="NCBI Taxonomy" id="8319"/>
    <lineage>
        <taxon>Eukaryota</taxon>
        <taxon>Metazoa</taxon>
        <taxon>Chordata</taxon>
        <taxon>Craniata</taxon>
        <taxon>Vertebrata</taxon>
        <taxon>Euteleostomi</taxon>
        <taxon>Amphibia</taxon>
        <taxon>Batrachia</taxon>
        <taxon>Caudata</taxon>
        <taxon>Salamandroidea</taxon>
        <taxon>Salamandridae</taxon>
        <taxon>Pleurodelinae</taxon>
        <taxon>Pleurodeles</taxon>
    </lineage>
</organism>
<accession>A0AAV7LVP5</accession>
<evidence type="ECO:0000313" key="1">
    <source>
        <dbReference type="EMBL" id="KAJ1095336.1"/>
    </source>
</evidence>
<proteinExistence type="predicted"/>
<sequence>MLLRCVGPAGRVMEKTANKCTVTRHQGLSGGEACSVDHHTTNQALPERREDRMLLCIRSRRASGSRTVLLSLLAPGTAFERHPPESIFILVCLYLALATSQVYCII</sequence>
<evidence type="ECO:0000313" key="2">
    <source>
        <dbReference type="Proteomes" id="UP001066276"/>
    </source>
</evidence>
<protein>
    <submittedName>
        <fullName evidence="1">Uncharacterized protein</fullName>
    </submittedName>
</protein>
<comment type="caution">
    <text evidence="1">The sequence shown here is derived from an EMBL/GenBank/DDBJ whole genome shotgun (WGS) entry which is preliminary data.</text>
</comment>
<dbReference type="Proteomes" id="UP001066276">
    <property type="component" value="Chromosome 10"/>
</dbReference>
<name>A0AAV7LVP5_PLEWA</name>